<dbReference type="GO" id="GO:0044874">
    <property type="term" value="P:lipoprotein localization to outer membrane"/>
    <property type="evidence" value="ECO:0007669"/>
    <property type="project" value="TreeGrafter"/>
</dbReference>
<evidence type="ECO:0000256" key="6">
    <source>
        <dbReference type="ARBA" id="ARBA00023136"/>
    </source>
</evidence>
<dbReference type="EMBL" id="NXLU01000002">
    <property type="protein sequence ID" value="RDU69482.1"/>
    <property type="molecule type" value="Genomic_DNA"/>
</dbReference>
<keyword evidence="6 7" id="KW-0472">Membrane</keyword>
<evidence type="ECO:0000313" key="11">
    <source>
        <dbReference type="Proteomes" id="UP000257067"/>
    </source>
</evidence>
<dbReference type="Proteomes" id="UP000257067">
    <property type="component" value="Unassembled WGS sequence"/>
</dbReference>
<organism evidence="10 11">
    <name type="scientific">Helicobacter cholecystus</name>
    <dbReference type="NCBI Taxonomy" id="45498"/>
    <lineage>
        <taxon>Bacteria</taxon>
        <taxon>Pseudomonadati</taxon>
        <taxon>Campylobacterota</taxon>
        <taxon>Epsilonproteobacteria</taxon>
        <taxon>Campylobacterales</taxon>
        <taxon>Helicobacteraceae</taxon>
        <taxon>Helicobacter</taxon>
    </lineage>
</organism>
<feature type="transmembrane region" description="Helical" evidence="7">
    <location>
        <begin position="361"/>
        <end position="385"/>
    </location>
</feature>
<keyword evidence="4 7" id="KW-0812">Transmembrane</keyword>
<dbReference type="OrthoDB" id="9808461at2"/>
<feature type="domain" description="ABC3 transporter permease C-terminal" evidence="8">
    <location>
        <begin position="270"/>
        <end position="394"/>
    </location>
</feature>
<feature type="transmembrane region" description="Helical" evidence="7">
    <location>
        <begin position="314"/>
        <end position="341"/>
    </location>
</feature>
<sequence>MKLTSFLLPKYLKFDKTQPFIFITTLLAFLGISIGVMVLCVAMAIMNGVSKEFKEKIFVMNSPLNLKSYTKNSIPKELLYRLQIEFPDLIFSPYLQSHAIIKTHYGIFPVVIFGIDEHFESQNNPILAQALNGKKLKDFEVIMGEDFYKSYGVRIAERLTFFFTELSPNAMGFTPIMKRFDVGGFFHSGIRGFDRGYSYTTLSSIAKLRNIDEKHYDGIHINSLNPMKDYEKISAYLNQHYKGIFFLEGWWHQNGNLFSAMELEKRALFIVLLLIILMASLNIISSLLMVIMNRRKEIALLLSMGASKKEIQKTFFCIGSFIGLSGVFVGLMLGGGVMIFLRKFPIISLPADVYGTTKLPLDLSLLDLSLIILGSILIVLLSAYYPAKKASTINLLDVLRNE</sequence>
<keyword evidence="3" id="KW-1003">Cell membrane</keyword>
<proteinExistence type="inferred from homology"/>
<evidence type="ECO:0000313" key="10">
    <source>
        <dbReference type="EMBL" id="RDU69482.1"/>
    </source>
</evidence>
<accession>A0A3D8IW77</accession>
<keyword evidence="11" id="KW-1185">Reference proteome</keyword>
<name>A0A3D8IW77_9HELI</name>
<reference evidence="10 11" key="1">
    <citation type="submission" date="2018-04" db="EMBL/GenBank/DDBJ databases">
        <title>Novel Campyloabacter and Helicobacter Species and Strains.</title>
        <authorList>
            <person name="Mannion A.J."/>
            <person name="Shen Z."/>
            <person name="Fox J.G."/>
        </authorList>
    </citation>
    <scope>NUCLEOTIDE SEQUENCE [LARGE SCALE GENOMIC DNA]</scope>
    <source>
        <strain evidence="10 11">ATCC 700242</strain>
    </source>
</reference>
<comment type="similarity">
    <text evidence="2">Belongs to the ABC-4 integral membrane protein family. LolC/E subfamily.</text>
</comment>
<evidence type="ECO:0000256" key="5">
    <source>
        <dbReference type="ARBA" id="ARBA00022989"/>
    </source>
</evidence>
<dbReference type="Pfam" id="PF02687">
    <property type="entry name" value="FtsX"/>
    <property type="match status" value="1"/>
</dbReference>
<dbReference type="AlphaFoldDB" id="A0A3D8IW77"/>
<feature type="transmembrane region" description="Helical" evidence="7">
    <location>
        <begin position="267"/>
        <end position="293"/>
    </location>
</feature>
<comment type="subcellular location">
    <subcellularLocation>
        <location evidence="1">Cell membrane</location>
        <topology evidence="1">Multi-pass membrane protein</topology>
    </subcellularLocation>
</comment>
<evidence type="ECO:0000259" key="9">
    <source>
        <dbReference type="Pfam" id="PF12704"/>
    </source>
</evidence>
<dbReference type="InterPro" id="IPR025857">
    <property type="entry name" value="MacB_PCD"/>
</dbReference>
<feature type="transmembrane region" description="Helical" evidence="7">
    <location>
        <begin position="20"/>
        <end position="46"/>
    </location>
</feature>
<dbReference type="PANTHER" id="PTHR30489:SF0">
    <property type="entry name" value="LIPOPROTEIN-RELEASING SYSTEM TRANSMEMBRANE PROTEIN LOLE"/>
    <property type="match status" value="1"/>
</dbReference>
<protein>
    <submittedName>
        <fullName evidence="10">ABC transporter permease</fullName>
    </submittedName>
</protein>
<evidence type="ECO:0000256" key="2">
    <source>
        <dbReference type="ARBA" id="ARBA00005236"/>
    </source>
</evidence>
<dbReference type="InterPro" id="IPR051447">
    <property type="entry name" value="Lipoprotein-release_system"/>
</dbReference>
<dbReference type="GO" id="GO:0098797">
    <property type="term" value="C:plasma membrane protein complex"/>
    <property type="evidence" value="ECO:0007669"/>
    <property type="project" value="TreeGrafter"/>
</dbReference>
<evidence type="ECO:0000256" key="4">
    <source>
        <dbReference type="ARBA" id="ARBA00022692"/>
    </source>
</evidence>
<evidence type="ECO:0000256" key="3">
    <source>
        <dbReference type="ARBA" id="ARBA00022475"/>
    </source>
</evidence>
<dbReference type="Pfam" id="PF12704">
    <property type="entry name" value="MacB_PCD"/>
    <property type="match status" value="1"/>
</dbReference>
<evidence type="ECO:0000256" key="1">
    <source>
        <dbReference type="ARBA" id="ARBA00004651"/>
    </source>
</evidence>
<evidence type="ECO:0000259" key="8">
    <source>
        <dbReference type="Pfam" id="PF02687"/>
    </source>
</evidence>
<comment type="caution">
    <text evidence="10">The sequence shown here is derived from an EMBL/GenBank/DDBJ whole genome shotgun (WGS) entry which is preliminary data.</text>
</comment>
<evidence type="ECO:0000256" key="7">
    <source>
        <dbReference type="SAM" id="Phobius"/>
    </source>
</evidence>
<gene>
    <name evidence="10" type="ORF">CQA62_02200</name>
</gene>
<keyword evidence="5 7" id="KW-1133">Transmembrane helix</keyword>
<dbReference type="RefSeq" id="WP_104724566.1">
    <property type="nucleotide sequence ID" value="NZ_FZNE01000003.1"/>
</dbReference>
<feature type="domain" description="MacB-like periplasmic core" evidence="9">
    <location>
        <begin position="25"/>
        <end position="234"/>
    </location>
</feature>
<dbReference type="PANTHER" id="PTHR30489">
    <property type="entry name" value="LIPOPROTEIN-RELEASING SYSTEM TRANSMEMBRANE PROTEIN LOLE"/>
    <property type="match status" value="1"/>
</dbReference>
<dbReference type="InterPro" id="IPR003838">
    <property type="entry name" value="ABC3_permease_C"/>
</dbReference>